<keyword evidence="3" id="KW-0520">NAD</keyword>
<dbReference type="PANTHER" id="PTHR10996">
    <property type="entry name" value="2-HYDROXYACID DEHYDROGENASE-RELATED"/>
    <property type="match status" value="1"/>
</dbReference>
<dbReference type="FunFam" id="3.40.50.720:FF:000203">
    <property type="entry name" value="D-3-phosphoglycerate dehydrogenase (SerA)"/>
    <property type="match status" value="1"/>
</dbReference>
<accession>A0A830GY09</accession>
<dbReference type="RefSeq" id="WP_188596693.1">
    <property type="nucleotide sequence ID" value="NZ_BMNL01000003.1"/>
</dbReference>
<dbReference type="InterPro" id="IPR006139">
    <property type="entry name" value="D-isomer_2_OHA_DH_cat_dom"/>
</dbReference>
<dbReference type="GO" id="GO:0005829">
    <property type="term" value="C:cytosol"/>
    <property type="evidence" value="ECO:0007669"/>
    <property type="project" value="TreeGrafter"/>
</dbReference>
<protein>
    <submittedName>
        <fullName evidence="7">2-hydroxyacid dehydrogenase</fullName>
    </submittedName>
</protein>
<sequence length="309" mass="34664">MKALAILPGFIPVNQIKKAAAQILPELEITIDASFEKSDADVLIVTTFTKVDAGLLNRMPNLKFIQVASTGYDNVDLDEVKRRGIMLSNIPVANKEAVAEHVIMFALVLLRNFVQLNSQIRAGQWPVLTGARELRGKVFGIIGMGAIGTKLVERLIPFEVGILYNDVRKLPQDKEEFYGIKYVELDDLMRLSDIISIHVPLTDKTRRMISERQLSLMKDGAILINTSRAEVIDEKALIKAVKEKGIRVGIDVYEKEPPDFKSELFSLDNVVFSPHIAGATVESQERFLMETIANVLRYKQGLEPQYRVV</sequence>
<evidence type="ECO:0000313" key="7">
    <source>
        <dbReference type="EMBL" id="GGP21556.1"/>
    </source>
</evidence>
<dbReference type="Pfam" id="PF00389">
    <property type="entry name" value="2-Hacid_dh"/>
    <property type="match status" value="1"/>
</dbReference>
<proteinExistence type="inferred from homology"/>
<organism evidence="7 8">
    <name type="scientific">Thermocladium modestius</name>
    <dbReference type="NCBI Taxonomy" id="62609"/>
    <lineage>
        <taxon>Archaea</taxon>
        <taxon>Thermoproteota</taxon>
        <taxon>Thermoprotei</taxon>
        <taxon>Thermoproteales</taxon>
        <taxon>Thermoproteaceae</taxon>
        <taxon>Thermocladium</taxon>
    </lineage>
</organism>
<evidence type="ECO:0000259" key="6">
    <source>
        <dbReference type="Pfam" id="PF02826"/>
    </source>
</evidence>
<evidence type="ECO:0000256" key="4">
    <source>
        <dbReference type="RuleBase" id="RU003719"/>
    </source>
</evidence>
<keyword evidence="2 4" id="KW-0560">Oxidoreductase</keyword>
<dbReference type="SUPFAM" id="SSF51735">
    <property type="entry name" value="NAD(P)-binding Rossmann-fold domains"/>
    <property type="match status" value="1"/>
</dbReference>
<feature type="domain" description="D-isomer specific 2-hydroxyacid dehydrogenase NAD-binding" evidence="6">
    <location>
        <begin position="103"/>
        <end position="277"/>
    </location>
</feature>
<keyword evidence="8" id="KW-1185">Reference proteome</keyword>
<gene>
    <name evidence="7" type="ORF">GCM10007981_13850</name>
</gene>
<dbReference type="InterPro" id="IPR006140">
    <property type="entry name" value="D-isomer_DH_NAD-bd"/>
</dbReference>
<feature type="domain" description="D-isomer specific 2-hydroxyacid dehydrogenase catalytic" evidence="5">
    <location>
        <begin position="38"/>
        <end position="308"/>
    </location>
</feature>
<dbReference type="Proteomes" id="UP000610960">
    <property type="component" value="Unassembled WGS sequence"/>
</dbReference>
<dbReference type="GO" id="GO:0016618">
    <property type="term" value="F:hydroxypyruvate reductase [NAD(P)H] activity"/>
    <property type="evidence" value="ECO:0007669"/>
    <property type="project" value="TreeGrafter"/>
</dbReference>
<dbReference type="Pfam" id="PF02826">
    <property type="entry name" value="2-Hacid_dh_C"/>
    <property type="match status" value="1"/>
</dbReference>
<dbReference type="EMBL" id="BMNL01000003">
    <property type="protein sequence ID" value="GGP21556.1"/>
    <property type="molecule type" value="Genomic_DNA"/>
</dbReference>
<dbReference type="OrthoDB" id="7437at2157"/>
<evidence type="ECO:0000256" key="3">
    <source>
        <dbReference type="ARBA" id="ARBA00023027"/>
    </source>
</evidence>
<dbReference type="InterPro" id="IPR050223">
    <property type="entry name" value="D-isomer_2-hydroxyacid_DH"/>
</dbReference>
<dbReference type="AlphaFoldDB" id="A0A830GY09"/>
<dbReference type="GO" id="GO:0030267">
    <property type="term" value="F:glyoxylate reductase (NADPH) activity"/>
    <property type="evidence" value="ECO:0007669"/>
    <property type="project" value="TreeGrafter"/>
</dbReference>
<comment type="caution">
    <text evidence="7">The sequence shown here is derived from an EMBL/GenBank/DDBJ whole genome shotgun (WGS) entry which is preliminary data.</text>
</comment>
<evidence type="ECO:0000313" key="8">
    <source>
        <dbReference type="Proteomes" id="UP000610960"/>
    </source>
</evidence>
<dbReference type="InterPro" id="IPR036291">
    <property type="entry name" value="NAD(P)-bd_dom_sf"/>
</dbReference>
<evidence type="ECO:0000256" key="1">
    <source>
        <dbReference type="ARBA" id="ARBA00005854"/>
    </source>
</evidence>
<reference evidence="7" key="2">
    <citation type="submission" date="2020-09" db="EMBL/GenBank/DDBJ databases">
        <authorList>
            <person name="Sun Q."/>
            <person name="Ohkuma M."/>
        </authorList>
    </citation>
    <scope>NUCLEOTIDE SEQUENCE</scope>
    <source>
        <strain evidence="7">JCM 10088</strain>
    </source>
</reference>
<evidence type="ECO:0000256" key="2">
    <source>
        <dbReference type="ARBA" id="ARBA00023002"/>
    </source>
</evidence>
<dbReference type="Gene3D" id="3.40.50.720">
    <property type="entry name" value="NAD(P)-binding Rossmann-like Domain"/>
    <property type="match status" value="2"/>
</dbReference>
<reference evidence="7" key="1">
    <citation type="journal article" date="2014" name="Int. J. Syst. Evol. Microbiol.">
        <title>Complete genome sequence of Corynebacterium casei LMG S-19264T (=DSM 44701T), isolated from a smear-ripened cheese.</title>
        <authorList>
            <consortium name="US DOE Joint Genome Institute (JGI-PGF)"/>
            <person name="Walter F."/>
            <person name="Albersmeier A."/>
            <person name="Kalinowski J."/>
            <person name="Ruckert C."/>
        </authorList>
    </citation>
    <scope>NUCLEOTIDE SEQUENCE</scope>
    <source>
        <strain evidence="7">JCM 10088</strain>
    </source>
</reference>
<dbReference type="GO" id="GO:0051287">
    <property type="term" value="F:NAD binding"/>
    <property type="evidence" value="ECO:0007669"/>
    <property type="project" value="InterPro"/>
</dbReference>
<name>A0A830GY09_9CREN</name>
<comment type="similarity">
    <text evidence="1 4">Belongs to the D-isomer specific 2-hydroxyacid dehydrogenase family.</text>
</comment>
<dbReference type="SUPFAM" id="SSF52283">
    <property type="entry name" value="Formate/glycerate dehydrogenase catalytic domain-like"/>
    <property type="match status" value="1"/>
</dbReference>
<dbReference type="CDD" id="cd12175">
    <property type="entry name" value="2-Hacid_dh_11"/>
    <property type="match status" value="1"/>
</dbReference>
<evidence type="ECO:0000259" key="5">
    <source>
        <dbReference type="Pfam" id="PF00389"/>
    </source>
</evidence>
<dbReference type="PANTHER" id="PTHR10996:SF283">
    <property type="entry name" value="GLYOXYLATE_HYDROXYPYRUVATE REDUCTASE B"/>
    <property type="match status" value="1"/>
</dbReference>